<evidence type="ECO:0008006" key="13">
    <source>
        <dbReference type="Google" id="ProtNLM"/>
    </source>
</evidence>
<dbReference type="EMBL" id="JALLBG020000236">
    <property type="protein sequence ID" value="KAL3758271.1"/>
    <property type="molecule type" value="Genomic_DNA"/>
</dbReference>
<comment type="similarity">
    <text evidence="2">Belongs to the fatty acid desaturase type 1 family.</text>
</comment>
<organism evidence="11 12">
    <name type="scientific">Discostella pseudostelligera</name>
    <dbReference type="NCBI Taxonomy" id="259834"/>
    <lineage>
        <taxon>Eukaryota</taxon>
        <taxon>Sar</taxon>
        <taxon>Stramenopiles</taxon>
        <taxon>Ochrophyta</taxon>
        <taxon>Bacillariophyta</taxon>
        <taxon>Coscinodiscophyceae</taxon>
        <taxon>Thalassiosirophycidae</taxon>
        <taxon>Stephanodiscales</taxon>
        <taxon>Stephanodiscaceae</taxon>
        <taxon>Discostella</taxon>
    </lineage>
</organism>
<dbReference type="GO" id="GO:0016491">
    <property type="term" value="F:oxidoreductase activity"/>
    <property type="evidence" value="ECO:0007669"/>
    <property type="project" value="UniProtKB-KW"/>
</dbReference>
<comment type="subcellular location">
    <subcellularLocation>
        <location evidence="1">Membrane</location>
        <topology evidence="1">Multi-pass membrane protein</topology>
    </subcellularLocation>
</comment>
<dbReference type="PANTHER" id="PTHR11351">
    <property type="entry name" value="ACYL-COA DESATURASE"/>
    <property type="match status" value="1"/>
</dbReference>
<sequence>MGKGGDNRKGGVIPISATSTGVPPSTIIDSTAATKSGKTNIIGSSNDSTSDTAATTTARPWYIRGGFHVNVFGMGMNVALPPIILIMTASASSLHAIYTPTQIFVVALVLHILLSAMVGIRTFFCLVPVPLYLTTLLIVPLTFETTTTSSSVEVLLTIGLAFFIAIWRIGICMSVCLHRYASHAAFKCGPATRLFLNIVGCLANQGGPIWWSSQHRCHHKHCDMPRDPHSPIQHGVEKAFAFFSVGYDAVEEEFAPKHNDTWVLRLLDTFAFSVCSLELAMSYYLFGREGLFVSYTSMWICQTGSLWFNITNHPPGEHPEKACQASNGKGKATGYYPAFYFLDFICPFFSGLASEAAHADHHVHFMLAKRDKYDVMYYTFVWPMELLGLIWDVKSSPPE</sequence>
<keyword evidence="12" id="KW-1185">Reference proteome</keyword>
<reference evidence="11 12" key="1">
    <citation type="submission" date="2024-10" db="EMBL/GenBank/DDBJ databases">
        <title>Updated reference genomes for cyclostephanoid diatoms.</title>
        <authorList>
            <person name="Roberts W.R."/>
            <person name="Alverson A.J."/>
        </authorList>
    </citation>
    <scope>NUCLEOTIDE SEQUENCE [LARGE SCALE GENOMIC DNA]</scope>
    <source>
        <strain evidence="11 12">AJA232-27</strain>
    </source>
</reference>
<accession>A0ABD3M8G9</accession>
<evidence type="ECO:0000256" key="9">
    <source>
        <dbReference type="SAM" id="MobiDB-lite"/>
    </source>
</evidence>
<dbReference type="Proteomes" id="UP001530293">
    <property type="component" value="Unassembled WGS sequence"/>
</dbReference>
<gene>
    <name evidence="11" type="ORF">ACHAWU_005352</name>
</gene>
<evidence type="ECO:0000313" key="12">
    <source>
        <dbReference type="Proteomes" id="UP001530293"/>
    </source>
</evidence>
<keyword evidence="7" id="KW-0443">Lipid metabolism</keyword>
<evidence type="ECO:0000256" key="7">
    <source>
        <dbReference type="ARBA" id="ARBA00023098"/>
    </source>
</evidence>
<evidence type="ECO:0000256" key="1">
    <source>
        <dbReference type="ARBA" id="ARBA00004141"/>
    </source>
</evidence>
<dbReference type="GO" id="GO:0016020">
    <property type="term" value="C:membrane"/>
    <property type="evidence" value="ECO:0007669"/>
    <property type="project" value="UniProtKB-SubCell"/>
</dbReference>
<feature type="region of interest" description="Disordered" evidence="9">
    <location>
        <begin position="1"/>
        <end position="24"/>
    </location>
</feature>
<evidence type="ECO:0000256" key="3">
    <source>
        <dbReference type="ARBA" id="ARBA00022692"/>
    </source>
</evidence>
<keyword evidence="3 10" id="KW-0812">Transmembrane</keyword>
<feature type="transmembrane region" description="Helical" evidence="10">
    <location>
        <begin position="123"/>
        <end position="143"/>
    </location>
</feature>
<evidence type="ECO:0000256" key="6">
    <source>
        <dbReference type="ARBA" id="ARBA00023002"/>
    </source>
</evidence>
<dbReference type="GO" id="GO:0006631">
    <property type="term" value="P:fatty acid metabolic process"/>
    <property type="evidence" value="ECO:0007669"/>
    <property type="project" value="UniProtKB-KW"/>
</dbReference>
<evidence type="ECO:0000256" key="4">
    <source>
        <dbReference type="ARBA" id="ARBA00022832"/>
    </source>
</evidence>
<name>A0ABD3M8G9_9STRA</name>
<feature type="transmembrane region" description="Helical" evidence="10">
    <location>
        <begin position="69"/>
        <end position="91"/>
    </location>
</feature>
<evidence type="ECO:0000256" key="10">
    <source>
        <dbReference type="SAM" id="Phobius"/>
    </source>
</evidence>
<feature type="transmembrane region" description="Helical" evidence="10">
    <location>
        <begin position="155"/>
        <end position="177"/>
    </location>
</feature>
<keyword evidence="8 10" id="KW-0472">Membrane</keyword>
<protein>
    <recommendedName>
        <fullName evidence="13">Fatty acid desaturase domain-containing protein</fullName>
    </recommendedName>
</protein>
<keyword evidence="6" id="KW-0560">Oxidoreductase</keyword>
<dbReference type="PANTHER" id="PTHR11351:SF101">
    <property type="entry name" value="FATTY ACID DESATURASE DOMAIN-CONTAINING PROTEIN"/>
    <property type="match status" value="1"/>
</dbReference>
<comment type="caution">
    <text evidence="11">The sequence shown here is derived from an EMBL/GenBank/DDBJ whole genome shotgun (WGS) entry which is preliminary data.</text>
</comment>
<evidence type="ECO:0000313" key="11">
    <source>
        <dbReference type="EMBL" id="KAL3758271.1"/>
    </source>
</evidence>
<proteinExistence type="inferred from homology"/>
<evidence type="ECO:0000256" key="8">
    <source>
        <dbReference type="ARBA" id="ARBA00023136"/>
    </source>
</evidence>
<dbReference type="AlphaFoldDB" id="A0ABD3M8G9"/>
<keyword evidence="4" id="KW-0276">Fatty acid metabolism</keyword>
<dbReference type="InterPro" id="IPR015876">
    <property type="entry name" value="Acyl-CoA_DS"/>
</dbReference>
<feature type="transmembrane region" description="Helical" evidence="10">
    <location>
        <begin position="97"/>
        <end position="116"/>
    </location>
</feature>
<evidence type="ECO:0000256" key="5">
    <source>
        <dbReference type="ARBA" id="ARBA00022989"/>
    </source>
</evidence>
<evidence type="ECO:0000256" key="2">
    <source>
        <dbReference type="ARBA" id="ARBA00009295"/>
    </source>
</evidence>
<keyword evidence="5 10" id="KW-1133">Transmembrane helix</keyword>